<evidence type="ECO:0000256" key="5">
    <source>
        <dbReference type="ARBA" id="ARBA00022741"/>
    </source>
</evidence>
<evidence type="ECO:0000256" key="8">
    <source>
        <dbReference type="ARBA" id="ARBA00023012"/>
    </source>
</evidence>
<dbReference type="InterPro" id="IPR011006">
    <property type="entry name" value="CheY-like_superfamily"/>
</dbReference>
<dbReference type="SMART" id="SM00091">
    <property type="entry name" value="PAS"/>
    <property type="match status" value="1"/>
</dbReference>
<dbReference type="EC" id="2.7.13.3" evidence="2"/>
<dbReference type="InterPro" id="IPR003594">
    <property type="entry name" value="HATPase_dom"/>
</dbReference>
<keyword evidence="7" id="KW-0067">ATP-binding</keyword>
<evidence type="ECO:0000256" key="6">
    <source>
        <dbReference type="ARBA" id="ARBA00022777"/>
    </source>
</evidence>
<dbReference type="GO" id="GO:0005524">
    <property type="term" value="F:ATP binding"/>
    <property type="evidence" value="ECO:0007669"/>
    <property type="project" value="UniProtKB-KW"/>
</dbReference>
<organism evidence="14 15">
    <name type="scientific">Candidatus Ozemobacter sibiricus</name>
    <dbReference type="NCBI Taxonomy" id="2268124"/>
    <lineage>
        <taxon>Bacteria</taxon>
        <taxon>Candidatus Ozemobacteria</taxon>
        <taxon>Candidatus Ozemobacterales</taxon>
        <taxon>Candidatus Ozemobacteraceae</taxon>
        <taxon>Candidatus Ozemobacter</taxon>
    </lineage>
</organism>
<dbReference type="NCBIfam" id="TIGR00229">
    <property type="entry name" value="sensory_box"/>
    <property type="match status" value="1"/>
</dbReference>
<dbReference type="PANTHER" id="PTHR43065">
    <property type="entry name" value="SENSOR HISTIDINE KINASE"/>
    <property type="match status" value="1"/>
</dbReference>
<evidence type="ECO:0000256" key="4">
    <source>
        <dbReference type="ARBA" id="ARBA00022679"/>
    </source>
</evidence>
<dbReference type="InterPro" id="IPR001789">
    <property type="entry name" value="Sig_transdc_resp-reg_receiver"/>
</dbReference>
<keyword evidence="3" id="KW-0597">Phosphoprotein</keyword>
<feature type="domain" description="PAC" evidence="13">
    <location>
        <begin position="153"/>
        <end position="205"/>
    </location>
</feature>
<dbReference type="Proteomes" id="UP000252355">
    <property type="component" value="Unassembled WGS sequence"/>
</dbReference>
<evidence type="ECO:0000256" key="9">
    <source>
        <dbReference type="PROSITE-ProRule" id="PRU00169"/>
    </source>
</evidence>
<dbReference type="Pfam" id="PF02518">
    <property type="entry name" value="HATPase_c"/>
    <property type="match status" value="1"/>
</dbReference>
<dbReference type="InterPro" id="IPR000014">
    <property type="entry name" value="PAS"/>
</dbReference>
<keyword evidence="6 14" id="KW-0418">Kinase</keyword>
<keyword evidence="5" id="KW-0547">Nucleotide-binding</keyword>
<dbReference type="SMART" id="SM00388">
    <property type="entry name" value="HisKA"/>
    <property type="match status" value="1"/>
</dbReference>
<dbReference type="SUPFAM" id="SSF52172">
    <property type="entry name" value="CheY-like"/>
    <property type="match status" value="1"/>
</dbReference>
<dbReference type="InterPro" id="IPR013656">
    <property type="entry name" value="PAS_4"/>
</dbReference>
<dbReference type="InterPro" id="IPR004358">
    <property type="entry name" value="Sig_transdc_His_kin-like_C"/>
</dbReference>
<dbReference type="EMBL" id="QOQW01000001">
    <property type="protein sequence ID" value="RCK81660.1"/>
    <property type="molecule type" value="Genomic_DNA"/>
</dbReference>
<dbReference type="InterPro" id="IPR000700">
    <property type="entry name" value="PAS-assoc_C"/>
</dbReference>
<dbReference type="SUPFAM" id="SSF55785">
    <property type="entry name" value="PYP-like sensor domain (PAS domain)"/>
    <property type="match status" value="1"/>
</dbReference>
<dbReference type="PROSITE" id="PS50109">
    <property type="entry name" value="HIS_KIN"/>
    <property type="match status" value="1"/>
</dbReference>
<dbReference type="AlphaFoldDB" id="A0A367ZUE5"/>
<reference evidence="14 15" key="1">
    <citation type="submission" date="2018-05" db="EMBL/GenBank/DDBJ databases">
        <title>A metagenomic window into the 2 km-deep terrestrial subsurface aquifer revealed taxonomically and functionally diverse microbial community comprising novel uncultured bacterial lineages.</title>
        <authorList>
            <person name="Kadnikov V.V."/>
            <person name="Mardanov A.V."/>
            <person name="Beletsky A.V."/>
            <person name="Banks D."/>
            <person name="Pimenov N.V."/>
            <person name="Frank Y.A."/>
            <person name="Karnachuk O.V."/>
            <person name="Ravin N.V."/>
        </authorList>
    </citation>
    <scope>NUCLEOTIDE SEQUENCE [LARGE SCALE GENOMIC DNA]</scope>
    <source>
        <strain evidence="14">BY5</strain>
    </source>
</reference>
<dbReference type="GO" id="GO:0000155">
    <property type="term" value="F:phosphorelay sensor kinase activity"/>
    <property type="evidence" value="ECO:0007669"/>
    <property type="project" value="InterPro"/>
</dbReference>
<evidence type="ECO:0000256" key="7">
    <source>
        <dbReference type="ARBA" id="ARBA00022840"/>
    </source>
</evidence>
<evidence type="ECO:0000259" key="13">
    <source>
        <dbReference type="PROSITE" id="PS50113"/>
    </source>
</evidence>
<dbReference type="PROSITE" id="PS50110">
    <property type="entry name" value="RESPONSE_REGULATORY"/>
    <property type="match status" value="1"/>
</dbReference>
<dbReference type="InterPro" id="IPR005467">
    <property type="entry name" value="His_kinase_dom"/>
</dbReference>
<evidence type="ECO:0000259" key="12">
    <source>
        <dbReference type="PROSITE" id="PS50110"/>
    </source>
</evidence>
<evidence type="ECO:0000259" key="11">
    <source>
        <dbReference type="PROSITE" id="PS50109"/>
    </source>
</evidence>
<evidence type="ECO:0000313" key="14">
    <source>
        <dbReference type="EMBL" id="RCK81660.1"/>
    </source>
</evidence>
<accession>A0A367ZUE5</accession>
<dbReference type="InterPro" id="IPR036097">
    <property type="entry name" value="HisK_dim/P_sf"/>
</dbReference>
<dbReference type="InterPro" id="IPR003661">
    <property type="entry name" value="HisK_dim/P_dom"/>
</dbReference>
<dbReference type="PANTHER" id="PTHR43065:SF10">
    <property type="entry name" value="PEROXIDE STRESS-ACTIVATED HISTIDINE KINASE MAK3"/>
    <property type="match status" value="1"/>
</dbReference>
<dbReference type="SUPFAM" id="SSF55874">
    <property type="entry name" value="ATPase domain of HSP90 chaperone/DNA topoisomerase II/histidine kinase"/>
    <property type="match status" value="1"/>
</dbReference>
<dbReference type="CDD" id="cd00082">
    <property type="entry name" value="HisKA"/>
    <property type="match status" value="1"/>
</dbReference>
<gene>
    <name evidence="14" type="ORF">OZSIB_0794</name>
</gene>
<dbReference type="Pfam" id="PF00072">
    <property type="entry name" value="Response_reg"/>
    <property type="match status" value="1"/>
</dbReference>
<feature type="coiled-coil region" evidence="10">
    <location>
        <begin position="61"/>
        <end position="88"/>
    </location>
</feature>
<dbReference type="Gene3D" id="3.30.450.20">
    <property type="entry name" value="PAS domain"/>
    <property type="match status" value="1"/>
</dbReference>
<comment type="catalytic activity">
    <reaction evidence="1">
        <text>ATP + protein L-histidine = ADP + protein N-phospho-L-histidine.</text>
        <dbReference type="EC" id="2.7.13.3"/>
    </reaction>
</comment>
<dbReference type="Gene3D" id="3.40.50.2300">
    <property type="match status" value="1"/>
</dbReference>
<feature type="domain" description="Histidine kinase" evidence="11">
    <location>
        <begin position="218"/>
        <end position="427"/>
    </location>
</feature>
<comment type="caution">
    <text evidence="9">Lacks conserved residue(s) required for the propagation of feature annotation.</text>
</comment>
<dbReference type="Pfam" id="PF00512">
    <property type="entry name" value="HisKA"/>
    <property type="match status" value="1"/>
</dbReference>
<evidence type="ECO:0000256" key="10">
    <source>
        <dbReference type="SAM" id="Coils"/>
    </source>
</evidence>
<dbReference type="SUPFAM" id="SSF47384">
    <property type="entry name" value="Homodimeric domain of signal transducing histidine kinase"/>
    <property type="match status" value="1"/>
</dbReference>
<keyword evidence="10" id="KW-0175">Coiled coil</keyword>
<dbReference type="PROSITE" id="PS50113">
    <property type="entry name" value="PAC"/>
    <property type="match status" value="1"/>
</dbReference>
<sequence length="436" mass="48662">MMPTVDGLELCRQLRLQEATRTVPVLFLTAKDDLADKIKGFQAGGDDYITKPFIISELLARLQAHLRIQRLKRELALSEERYRLLIENSPDGILLLSPQLELLYHNNRFIEILKGQTQEPLTGRVLQTLFPISDLFCEISAIVERVKAAGGPAMKEAQITASNHRTVYLEVLGMPIRIRPDQVAMFQVVFRDITQRKRMEEALLQAEKINALGILTAGIAHEINNPLTGISNAIQILQRGNVARKRQDELFALVLDHIERIVRIVKDLRTFSQPHESTPALFSANEAVAEMVSLARYQVGRAKIDLETRPSPEPLFLFGDRHQFQQVILNLVVNAIQAIKETGKVTVSLQRQGGNVLITVEDTGMGIPANQMTRIFDPFFTTKRDWKGTGLGLAVAYRIVQLFKGTLTVQSTVGVGSRFMVTLPLHPPPPGGQGST</sequence>
<evidence type="ECO:0000256" key="3">
    <source>
        <dbReference type="ARBA" id="ARBA00022553"/>
    </source>
</evidence>
<dbReference type="Gene3D" id="1.10.287.130">
    <property type="match status" value="1"/>
</dbReference>
<dbReference type="PRINTS" id="PR00344">
    <property type="entry name" value="BCTRLSENSOR"/>
</dbReference>
<feature type="domain" description="Response regulatory" evidence="12">
    <location>
        <begin position="1"/>
        <end position="66"/>
    </location>
</feature>
<protein>
    <recommendedName>
        <fullName evidence="2">histidine kinase</fullName>
        <ecNumber evidence="2">2.7.13.3</ecNumber>
    </recommendedName>
</protein>
<comment type="caution">
    <text evidence="14">The sequence shown here is derived from an EMBL/GenBank/DDBJ whole genome shotgun (WGS) entry which is preliminary data.</text>
</comment>
<dbReference type="SMART" id="SM00387">
    <property type="entry name" value="HATPase_c"/>
    <property type="match status" value="1"/>
</dbReference>
<evidence type="ECO:0000313" key="15">
    <source>
        <dbReference type="Proteomes" id="UP000252355"/>
    </source>
</evidence>
<keyword evidence="8" id="KW-0902">Two-component regulatory system</keyword>
<evidence type="ECO:0000256" key="1">
    <source>
        <dbReference type="ARBA" id="ARBA00000085"/>
    </source>
</evidence>
<proteinExistence type="predicted"/>
<dbReference type="InterPro" id="IPR035965">
    <property type="entry name" value="PAS-like_dom_sf"/>
</dbReference>
<dbReference type="InterPro" id="IPR036890">
    <property type="entry name" value="HATPase_C_sf"/>
</dbReference>
<evidence type="ECO:0000256" key="2">
    <source>
        <dbReference type="ARBA" id="ARBA00012438"/>
    </source>
</evidence>
<dbReference type="Pfam" id="PF08448">
    <property type="entry name" value="PAS_4"/>
    <property type="match status" value="1"/>
</dbReference>
<dbReference type="Gene3D" id="3.30.565.10">
    <property type="entry name" value="Histidine kinase-like ATPase, C-terminal domain"/>
    <property type="match status" value="1"/>
</dbReference>
<keyword evidence="4" id="KW-0808">Transferase</keyword>
<name>A0A367ZUE5_9BACT</name>